<evidence type="ECO:0000313" key="9">
    <source>
        <dbReference type="EMBL" id="MCQ4839317.1"/>
    </source>
</evidence>
<gene>
    <name evidence="9" type="ORF">NE695_05230</name>
</gene>
<keyword evidence="4 7" id="KW-0812">Transmembrane</keyword>
<dbReference type="CDD" id="cd06261">
    <property type="entry name" value="TM_PBP2"/>
    <property type="match status" value="1"/>
</dbReference>
<dbReference type="EMBL" id="JANFZH010000009">
    <property type="protein sequence ID" value="MCQ4839317.1"/>
    <property type="molecule type" value="Genomic_DNA"/>
</dbReference>
<comment type="subcellular location">
    <subcellularLocation>
        <location evidence="1 7">Cell membrane</location>
        <topology evidence="1 7">Multi-pass membrane protein</topology>
    </subcellularLocation>
</comment>
<protein>
    <submittedName>
        <fullName evidence="9">Carbohydrate ABC transporter permease</fullName>
    </submittedName>
</protein>
<evidence type="ECO:0000256" key="7">
    <source>
        <dbReference type="RuleBase" id="RU363032"/>
    </source>
</evidence>
<evidence type="ECO:0000313" key="10">
    <source>
        <dbReference type="Proteomes" id="UP001524473"/>
    </source>
</evidence>
<evidence type="ECO:0000256" key="2">
    <source>
        <dbReference type="ARBA" id="ARBA00022448"/>
    </source>
</evidence>
<keyword evidence="5 7" id="KW-1133">Transmembrane helix</keyword>
<feature type="transmembrane region" description="Helical" evidence="7">
    <location>
        <begin position="12"/>
        <end position="34"/>
    </location>
</feature>
<sequence length="279" mass="31552">MKLSKGGLVLKVLSYVFLIVGALMILFPLFITIITSLKTPAESAESFFSLPSSFYLDNFKSVFQKAGYFTYFRNSAVVTVTSVLAIYIITPMCAYAISRNMQKIYYKTIYFYTLCGIFVPFQVIMIPLVKYLGDLRLTNQFGLILMHISLASSQAIFLLVNYIRSVPPDLEEAAAIDGCSTFGAYWRVVLPLIKPMTMTVLILNALWIWNDFQMPLIILNKDPSTWTLPLFQYNFKSQYTFDYNMAFASYLVAMVPVMIAYACAQKYIVAGLTQGAVKT</sequence>
<dbReference type="PROSITE" id="PS50928">
    <property type="entry name" value="ABC_TM1"/>
    <property type="match status" value="1"/>
</dbReference>
<comment type="caution">
    <text evidence="9">The sequence shown here is derived from an EMBL/GenBank/DDBJ whole genome shotgun (WGS) entry which is preliminary data.</text>
</comment>
<evidence type="ECO:0000256" key="4">
    <source>
        <dbReference type="ARBA" id="ARBA00022692"/>
    </source>
</evidence>
<feature type="transmembrane region" description="Helical" evidence="7">
    <location>
        <begin position="76"/>
        <end position="97"/>
    </location>
</feature>
<keyword evidence="2 7" id="KW-0813">Transport</keyword>
<evidence type="ECO:0000256" key="6">
    <source>
        <dbReference type="ARBA" id="ARBA00023136"/>
    </source>
</evidence>
<evidence type="ECO:0000256" key="1">
    <source>
        <dbReference type="ARBA" id="ARBA00004651"/>
    </source>
</evidence>
<dbReference type="InterPro" id="IPR000515">
    <property type="entry name" value="MetI-like"/>
</dbReference>
<keyword evidence="3" id="KW-1003">Cell membrane</keyword>
<organism evidence="9 10">
    <name type="scientific">Neglectibacter timonensis</name>
    <dbReference type="NCBI Taxonomy" id="1776382"/>
    <lineage>
        <taxon>Bacteria</taxon>
        <taxon>Bacillati</taxon>
        <taxon>Bacillota</taxon>
        <taxon>Clostridia</taxon>
        <taxon>Eubacteriales</taxon>
        <taxon>Oscillospiraceae</taxon>
        <taxon>Neglectibacter</taxon>
    </lineage>
</organism>
<dbReference type="PANTHER" id="PTHR43744">
    <property type="entry name" value="ABC TRANSPORTER PERMEASE PROTEIN MG189-RELATED-RELATED"/>
    <property type="match status" value="1"/>
</dbReference>
<comment type="similarity">
    <text evidence="7">Belongs to the binding-protein-dependent transport system permease family.</text>
</comment>
<evidence type="ECO:0000259" key="8">
    <source>
        <dbReference type="PROSITE" id="PS50928"/>
    </source>
</evidence>
<evidence type="ECO:0000256" key="5">
    <source>
        <dbReference type="ARBA" id="ARBA00022989"/>
    </source>
</evidence>
<dbReference type="Gene3D" id="1.10.3720.10">
    <property type="entry name" value="MetI-like"/>
    <property type="match status" value="1"/>
</dbReference>
<dbReference type="PANTHER" id="PTHR43744:SF8">
    <property type="entry name" value="SN-GLYCEROL-3-PHOSPHATE TRANSPORT SYSTEM PERMEASE PROTEIN UGPE"/>
    <property type="match status" value="1"/>
</dbReference>
<proteinExistence type="inferred from homology"/>
<feature type="transmembrane region" description="Helical" evidence="7">
    <location>
        <begin position="243"/>
        <end position="264"/>
    </location>
</feature>
<dbReference type="GeneID" id="90533637"/>
<keyword evidence="6 7" id="KW-0472">Membrane</keyword>
<feature type="domain" description="ABC transmembrane type-1" evidence="8">
    <location>
        <begin position="72"/>
        <end position="264"/>
    </location>
</feature>
<dbReference type="Proteomes" id="UP001524473">
    <property type="component" value="Unassembled WGS sequence"/>
</dbReference>
<dbReference type="RefSeq" id="WP_066866907.1">
    <property type="nucleotide sequence ID" value="NZ_CABKVV010000014.1"/>
</dbReference>
<feature type="transmembrane region" description="Helical" evidence="7">
    <location>
        <begin position="184"/>
        <end position="209"/>
    </location>
</feature>
<feature type="transmembrane region" description="Helical" evidence="7">
    <location>
        <begin position="109"/>
        <end position="129"/>
    </location>
</feature>
<dbReference type="SUPFAM" id="SSF161098">
    <property type="entry name" value="MetI-like"/>
    <property type="match status" value="1"/>
</dbReference>
<feature type="transmembrane region" description="Helical" evidence="7">
    <location>
        <begin position="141"/>
        <end position="163"/>
    </location>
</feature>
<name>A0ABT1RXB9_9FIRM</name>
<keyword evidence="10" id="KW-1185">Reference proteome</keyword>
<accession>A0ABT1RXB9</accession>
<reference evidence="9 10" key="1">
    <citation type="submission" date="2022-06" db="EMBL/GenBank/DDBJ databases">
        <title>Isolation of gut microbiota from human fecal samples.</title>
        <authorList>
            <person name="Pamer E.G."/>
            <person name="Barat B."/>
            <person name="Waligurski E."/>
            <person name="Medina S."/>
            <person name="Paddock L."/>
            <person name="Mostad J."/>
        </authorList>
    </citation>
    <scope>NUCLEOTIDE SEQUENCE [LARGE SCALE GENOMIC DNA]</scope>
    <source>
        <strain evidence="9 10">DFI.9.73</strain>
    </source>
</reference>
<dbReference type="InterPro" id="IPR035906">
    <property type="entry name" value="MetI-like_sf"/>
</dbReference>
<dbReference type="Pfam" id="PF00528">
    <property type="entry name" value="BPD_transp_1"/>
    <property type="match status" value="1"/>
</dbReference>
<evidence type="ECO:0000256" key="3">
    <source>
        <dbReference type="ARBA" id="ARBA00022475"/>
    </source>
</evidence>